<evidence type="ECO:0000313" key="1">
    <source>
        <dbReference type="EMBL" id="KAH3748778.1"/>
    </source>
</evidence>
<dbReference type="EMBL" id="JAIWYP010000010">
    <property type="protein sequence ID" value="KAH3748778.1"/>
    <property type="molecule type" value="Genomic_DNA"/>
</dbReference>
<evidence type="ECO:0000313" key="2">
    <source>
        <dbReference type="Proteomes" id="UP000828390"/>
    </source>
</evidence>
<proteinExistence type="predicted"/>
<reference evidence="1" key="1">
    <citation type="journal article" date="2019" name="bioRxiv">
        <title>The Genome of the Zebra Mussel, Dreissena polymorpha: A Resource for Invasive Species Research.</title>
        <authorList>
            <person name="McCartney M.A."/>
            <person name="Auch B."/>
            <person name="Kono T."/>
            <person name="Mallez S."/>
            <person name="Zhang Y."/>
            <person name="Obille A."/>
            <person name="Becker A."/>
            <person name="Abrahante J.E."/>
            <person name="Garbe J."/>
            <person name="Badalamenti J.P."/>
            <person name="Herman A."/>
            <person name="Mangelson H."/>
            <person name="Liachko I."/>
            <person name="Sullivan S."/>
            <person name="Sone E.D."/>
            <person name="Koren S."/>
            <person name="Silverstein K.A.T."/>
            <person name="Beckman K.B."/>
            <person name="Gohl D.M."/>
        </authorList>
    </citation>
    <scope>NUCLEOTIDE SEQUENCE</scope>
    <source>
        <strain evidence="1">Duluth1</strain>
        <tissue evidence="1">Whole animal</tissue>
    </source>
</reference>
<organism evidence="1 2">
    <name type="scientific">Dreissena polymorpha</name>
    <name type="common">Zebra mussel</name>
    <name type="synonym">Mytilus polymorpha</name>
    <dbReference type="NCBI Taxonomy" id="45954"/>
    <lineage>
        <taxon>Eukaryota</taxon>
        <taxon>Metazoa</taxon>
        <taxon>Spiralia</taxon>
        <taxon>Lophotrochozoa</taxon>
        <taxon>Mollusca</taxon>
        <taxon>Bivalvia</taxon>
        <taxon>Autobranchia</taxon>
        <taxon>Heteroconchia</taxon>
        <taxon>Euheterodonta</taxon>
        <taxon>Imparidentia</taxon>
        <taxon>Neoheterodontei</taxon>
        <taxon>Myida</taxon>
        <taxon>Dreissenoidea</taxon>
        <taxon>Dreissenidae</taxon>
        <taxon>Dreissena</taxon>
    </lineage>
</organism>
<sequence>MFRQCLSTVDQQTQSGHLGQFRHIGDRGVAHCPQSGLLGQFRHKGDRLDGVVYPTVRCVQIALSDAFRRCGVAHCPMRSDCSRRCIAYLTEYSGDSRCITNEY</sequence>
<dbReference type="Proteomes" id="UP000828390">
    <property type="component" value="Unassembled WGS sequence"/>
</dbReference>
<dbReference type="AlphaFoldDB" id="A0A9D4I667"/>
<name>A0A9D4I667_DREPO</name>
<comment type="caution">
    <text evidence="1">The sequence shown here is derived from an EMBL/GenBank/DDBJ whole genome shotgun (WGS) entry which is preliminary data.</text>
</comment>
<reference evidence="1" key="2">
    <citation type="submission" date="2020-11" db="EMBL/GenBank/DDBJ databases">
        <authorList>
            <person name="McCartney M.A."/>
            <person name="Auch B."/>
            <person name="Kono T."/>
            <person name="Mallez S."/>
            <person name="Becker A."/>
            <person name="Gohl D.M."/>
            <person name="Silverstein K.A.T."/>
            <person name="Koren S."/>
            <person name="Bechman K.B."/>
            <person name="Herman A."/>
            <person name="Abrahante J.E."/>
            <person name="Garbe J."/>
        </authorList>
    </citation>
    <scope>NUCLEOTIDE SEQUENCE</scope>
    <source>
        <strain evidence="1">Duluth1</strain>
        <tissue evidence="1">Whole animal</tissue>
    </source>
</reference>
<gene>
    <name evidence="1" type="ORF">DPMN_183231</name>
</gene>
<protein>
    <submittedName>
        <fullName evidence="1">Uncharacterized protein</fullName>
    </submittedName>
</protein>
<accession>A0A9D4I667</accession>
<keyword evidence="2" id="KW-1185">Reference proteome</keyword>